<keyword evidence="4" id="KW-1185">Reference proteome</keyword>
<sequence length="342" mass="37427">MSGVTKIIKSLSDLSQGVVSNGAIGAILWFSFTNGTGISDINSTKQDINTVMVQNYDGEGHDIDLPYVNPQRVLVTYPGATELLITLGLQERVIATIAPYGAEPPELATAYDGIPKLEAPFVPTREEVTALKPDLIMGWSHHFQPSSLGDIRNWFGRGVETYIVPATVRKGKPTIESTVYPFIDDVGRIFHIEEQATAYKQGLQDRVQAVADKVAGKSERPSVLILQSYGNSSYSVYGKPYIIDDIVHKAGGQNITDTDMMTVGPERILAYDPDYIVFVVYTDIADPIKFKEVATQALLEDVNLKHMRAVQNKKIVPVPFAEVNNGNGRVVDALETIATGLE</sequence>
<evidence type="ECO:0000259" key="2">
    <source>
        <dbReference type="PROSITE" id="PS50983"/>
    </source>
</evidence>
<gene>
    <name evidence="3" type="ORF">RVY80_01465</name>
</gene>
<dbReference type="RefSeq" id="WP_317329366.1">
    <property type="nucleotide sequence ID" value="NZ_JAWJZA010000017.1"/>
</dbReference>
<evidence type="ECO:0000313" key="3">
    <source>
        <dbReference type="EMBL" id="MDV5087523.1"/>
    </source>
</evidence>
<comment type="caution">
    <text evidence="3">The sequence shown here is derived from an EMBL/GenBank/DDBJ whole genome shotgun (WGS) entry which is preliminary data.</text>
</comment>
<evidence type="ECO:0000313" key="4">
    <source>
        <dbReference type="Proteomes" id="UP001272515"/>
    </source>
</evidence>
<organism evidence="3 4">
    <name type="scientific">Veillonella absiana</name>
    <dbReference type="NCBI Taxonomy" id="3079305"/>
    <lineage>
        <taxon>Bacteria</taxon>
        <taxon>Bacillati</taxon>
        <taxon>Bacillota</taxon>
        <taxon>Negativicutes</taxon>
        <taxon>Veillonellales</taxon>
        <taxon>Veillonellaceae</taxon>
        <taxon>Veillonella</taxon>
    </lineage>
</organism>
<dbReference type="PROSITE" id="PS50983">
    <property type="entry name" value="FE_B12_PBP"/>
    <property type="match status" value="1"/>
</dbReference>
<dbReference type="PANTHER" id="PTHR30535">
    <property type="entry name" value="VITAMIN B12-BINDING PROTEIN"/>
    <property type="match status" value="1"/>
</dbReference>
<comment type="similarity">
    <text evidence="1">Belongs to the bacterial solute-binding protein 8 family.</text>
</comment>
<name>A0ABU3Z6I8_9FIRM</name>
<accession>A0ABU3Z6I8</accession>
<dbReference type="PANTHER" id="PTHR30535:SF7">
    <property type="entry name" value="IRON(III) DICITRATE-BINDING PROTEIN"/>
    <property type="match status" value="1"/>
</dbReference>
<feature type="domain" description="Fe/B12 periplasmic-binding" evidence="2">
    <location>
        <begin position="72"/>
        <end position="342"/>
    </location>
</feature>
<dbReference type="InterPro" id="IPR050902">
    <property type="entry name" value="ABC_Transporter_SBP"/>
</dbReference>
<dbReference type="Proteomes" id="UP001272515">
    <property type="component" value="Unassembled WGS sequence"/>
</dbReference>
<dbReference type="Gene3D" id="3.40.50.1980">
    <property type="entry name" value="Nitrogenase molybdenum iron protein domain"/>
    <property type="match status" value="2"/>
</dbReference>
<proteinExistence type="inferred from homology"/>
<dbReference type="EMBL" id="JAWJZB010000001">
    <property type="protein sequence ID" value="MDV5087523.1"/>
    <property type="molecule type" value="Genomic_DNA"/>
</dbReference>
<protein>
    <submittedName>
        <fullName evidence="3">ABC transporter substrate-binding protein</fullName>
    </submittedName>
</protein>
<dbReference type="SUPFAM" id="SSF53807">
    <property type="entry name" value="Helical backbone' metal receptor"/>
    <property type="match status" value="1"/>
</dbReference>
<reference evidence="3 4" key="1">
    <citation type="submission" date="2023-10" db="EMBL/GenBank/DDBJ databases">
        <title>Veillonella sp. nov., isolated from a pig farm feces dump.</title>
        <authorList>
            <person name="Chang Y.-H."/>
        </authorList>
    </citation>
    <scope>NUCLEOTIDE SEQUENCE [LARGE SCALE GENOMIC DNA]</scope>
    <source>
        <strain evidence="3 4">YH-vei2233</strain>
    </source>
</reference>
<evidence type="ECO:0000256" key="1">
    <source>
        <dbReference type="ARBA" id="ARBA00008814"/>
    </source>
</evidence>
<dbReference type="Pfam" id="PF01497">
    <property type="entry name" value="Peripla_BP_2"/>
    <property type="match status" value="1"/>
</dbReference>
<dbReference type="InterPro" id="IPR002491">
    <property type="entry name" value="ABC_transptr_periplasmic_BD"/>
</dbReference>